<feature type="short sequence motif" description="'KMSKS' region" evidence="10">
    <location>
        <begin position="594"/>
        <end position="598"/>
    </location>
</feature>
<dbReference type="SUPFAM" id="SSF50677">
    <property type="entry name" value="ValRS/IleRS/LeuRS editing domain"/>
    <property type="match status" value="1"/>
</dbReference>
<dbReference type="InterPro" id="IPR050081">
    <property type="entry name" value="Ile-tRNA_ligase"/>
</dbReference>
<evidence type="ECO:0000256" key="8">
    <source>
        <dbReference type="ARBA" id="ARBA00025217"/>
    </source>
</evidence>
<proteinExistence type="inferred from homology"/>
<keyword evidence="6 10" id="KW-0648">Protein biosynthesis</keyword>
<dbReference type="InterPro" id="IPR023585">
    <property type="entry name" value="Ile-tRNA-ligase_type1"/>
</dbReference>
<dbReference type="InterPro" id="IPR033708">
    <property type="entry name" value="Anticodon_Ile_BEm"/>
</dbReference>
<comment type="subcellular location">
    <subcellularLocation>
        <location evidence="10">Cytoplasm</location>
    </subcellularLocation>
</comment>
<keyword evidence="5 10" id="KW-0067">ATP-binding</keyword>
<feature type="short sequence motif" description="'HIGH' region" evidence="10">
    <location>
        <begin position="58"/>
        <end position="68"/>
    </location>
</feature>
<dbReference type="GO" id="GO:0002161">
    <property type="term" value="F:aminoacyl-tRNA deacylase activity"/>
    <property type="evidence" value="ECO:0007669"/>
    <property type="project" value="InterPro"/>
</dbReference>
<dbReference type="NCBIfam" id="TIGR00392">
    <property type="entry name" value="ileS"/>
    <property type="match status" value="1"/>
</dbReference>
<dbReference type="Gene3D" id="1.10.730.20">
    <property type="match status" value="1"/>
</dbReference>
<name>A0A7C5KC11_9BACT</name>
<comment type="cofactor">
    <cofactor evidence="10">
        <name>Zn(2+)</name>
        <dbReference type="ChEBI" id="CHEBI:29105"/>
    </cofactor>
    <text evidence="10">Binds 1 zinc ion per subunit.</text>
</comment>
<dbReference type="PANTHER" id="PTHR42765:SF1">
    <property type="entry name" value="ISOLEUCINE--TRNA LIGASE, MITOCHONDRIAL"/>
    <property type="match status" value="1"/>
</dbReference>
<feature type="domain" description="Aminoacyl-tRNA synthetase class Ia" evidence="11">
    <location>
        <begin position="28"/>
        <end position="633"/>
    </location>
</feature>
<organism evidence="13">
    <name type="scientific">Thermodesulfobium narugense</name>
    <dbReference type="NCBI Taxonomy" id="184064"/>
    <lineage>
        <taxon>Bacteria</taxon>
        <taxon>Pseudomonadati</taxon>
        <taxon>Thermodesulfobiota</taxon>
        <taxon>Thermodesulfobiia</taxon>
        <taxon>Thermodesulfobiales</taxon>
        <taxon>Thermodesulfobiaceae</taxon>
        <taxon>Thermodesulfobium</taxon>
    </lineage>
</organism>
<feature type="binding site" evidence="10">
    <location>
        <position position="906"/>
    </location>
    <ligand>
        <name>Zn(2+)</name>
        <dbReference type="ChEBI" id="CHEBI:29105"/>
    </ligand>
</feature>
<dbReference type="Gene3D" id="1.10.10.830">
    <property type="entry name" value="Ile-tRNA synthetase CP2 domain-like"/>
    <property type="match status" value="1"/>
</dbReference>
<dbReference type="GO" id="GO:0000049">
    <property type="term" value="F:tRNA binding"/>
    <property type="evidence" value="ECO:0007669"/>
    <property type="project" value="InterPro"/>
</dbReference>
<keyword evidence="3 10" id="KW-0436">Ligase</keyword>
<evidence type="ECO:0000256" key="1">
    <source>
        <dbReference type="ARBA" id="ARBA00006887"/>
    </source>
</evidence>
<reference evidence="13" key="1">
    <citation type="journal article" date="2020" name="mSystems">
        <title>Genome- and Community-Level Interaction Insights into Carbon Utilization and Element Cycling Functions of Hydrothermarchaeota in Hydrothermal Sediment.</title>
        <authorList>
            <person name="Zhou Z."/>
            <person name="Liu Y."/>
            <person name="Xu W."/>
            <person name="Pan J."/>
            <person name="Luo Z.H."/>
            <person name="Li M."/>
        </authorList>
    </citation>
    <scope>NUCLEOTIDE SEQUENCE [LARGE SCALE GENOMIC DNA]</scope>
    <source>
        <strain evidence="13">SpSt-1019</strain>
    </source>
</reference>
<sequence length="918" mass="106313">MVEYKKTLKLPKTNFPMQARLTQREPELLKKWQKNSVFEKAIKLRKSGDFFLLHDGPPYANGDIHLGTAFNKILKDMINKYYMIKGRFTPYVPGWDCHGLPIEFQVLKTLGKNKKEFTISDIRKMCYEHALKFIDRQRKQFIRLGVFGYWENPYITMDPKYEAMQVRIFWEMYKKGYIYKGLKPVFWCPSCETALAEAEVEYYDTTSPSIFVKFPVVDGKGVLNKGDMILIWTTTPWTLISNKGLAVKSDSIYVLIRVRDENILVAKERLEALKEIFETYEVLKQIKGEELEGIIASNPLFPEKKSIVVTAPFVSMDDGSGIVHMAPGHGPDDYIVGIQKNLEVESLLNDQGIFNSKAQRFENLFVHDASKAVIEDLEKNGLLLSKGEVEHSYPHCWRCKGKLIYRATEQWFASVDAFREEALKATKEVRWIPESGLERMSAMISNRTDWCISRQRSWGLPIPAFYCDDCNSIIINDYTIDKVCDLFSREGSDSWFNKDASQILGNYTCPSCGGKHFRKETDIMDVWFDSGSSHACVLKQREELRWPADMYLEGTDQHRGWFQSSLLTSTAVFGRAPYKSVLTHGFIVDENGYKMSKSRGNVIAPLEVIEKSGADVLRIWVASSDYTSDVAISDRILEQQSDTYKKIRNTIRYMLSLLNDFTPKDSLTPDKWLVVERYIYTKFNDLIQEVDQYFKDYQFYKMLYKIKSFMTLDLSAFYLDILKDRLYAGFDYERKSAQTVIYRMLKDLLIILCPIISFTSEEAWGYLREIDSSLPESVFFASYPDVKKNLEGVERPVDFDILLEVREEVKKILEEARKDKLIGSSLEAYVNISPKNSELKEVLLKYKDILPELMIVSQVSVGEKLSSKFSLENDNFSVEVFHAKGEKCERCWQYQESVANSELKICDRCRRVLDELSN</sequence>
<dbReference type="InterPro" id="IPR002300">
    <property type="entry name" value="aa-tRNA-synth_Ia"/>
</dbReference>
<dbReference type="HAMAP" id="MF_02002">
    <property type="entry name" value="Ile_tRNA_synth_type1"/>
    <property type="match status" value="1"/>
</dbReference>
<comment type="catalytic activity">
    <reaction evidence="9 10">
        <text>tRNA(Ile) + L-isoleucine + ATP = L-isoleucyl-tRNA(Ile) + AMP + diphosphate</text>
        <dbReference type="Rhea" id="RHEA:11060"/>
        <dbReference type="Rhea" id="RHEA-COMP:9666"/>
        <dbReference type="Rhea" id="RHEA-COMP:9695"/>
        <dbReference type="ChEBI" id="CHEBI:30616"/>
        <dbReference type="ChEBI" id="CHEBI:33019"/>
        <dbReference type="ChEBI" id="CHEBI:58045"/>
        <dbReference type="ChEBI" id="CHEBI:78442"/>
        <dbReference type="ChEBI" id="CHEBI:78528"/>
        <dbReference type="ChEBI" id="CHEBI:456215"/>
        <dbReference type="EC" id="6.1.1.5"/>
    </reaction>
</comment>
<dbReference type="InterPro" id="IPR009080">
    <property type="entry name" value="tRNAsynth_Ia_anticodon-bd"/>
</dbReference>
<feature type="domain" description="Methionyl/Valyl/Leucyl/Isoleucyl-tRNA synthetase anticodon-binding" evidence="12">
    <location>
        <begin position="676"/>
        <end position="830"/>
    </location>
</feature>
<evidence type="ECO:0000256" key="6">
    <source>
        <dbReference type="ARBA" id="ARBA00022917"/>
    </source>
</evidence>
<comment type="domain">
    <text evidence="10">IleRS has two distinct active sites: one for aminoacylation and one for editing. The misactivated valine is translocated from the active site to the editing site, which sterically excludes the correctly activated isoleucine. The single editing site contains two valyl binding pockets, one specific for each substrate (Val-AMP or Val-tRNA(Ile)).</text>
</comment>
<comment type="function">
    <text evidence="8 10">Catalyzes the attachment of isoleucine to tRNA(Ile). As IleRS can inadvertently accommodate and process structurally similar amino acids such as valine, to avoid such errors it has two additional distinct tRNA(Ile)-dependent editing activities. One activity is designated as 'pretransfer' editing and involves the hydrolysis of activated Val-AMP. The other activity is designated 'posttransfer' editing and involves deacylation of mischarged Val-tRNA(Ile).</text>
</comment>
<evidence type="ECO:0000256" key="9">
    <source>
        <dbReference type="ARBA" id="ARBA00048359"/>
    </source>
</evidence>
<feature type="binding site" evidence="10">
    <location>
        <position position="891"/>
    </location>
    <ligand>
        <name>Zn(2+)</name>
        <dbReference type="ChEBI" id="CHEBI:29105"/>
    </ligand>
</feature>
<evidence type="ECO:0000259" key="12">
    <source>
        <dbReference type="Pfam" id="PF08264"/>
    </source>
</evidence>
<keyword evidence="2 10" id="KW-0963">Cytoplasm</keyword>
<dbReference type="SUPFAM" id="SSF52374">
    <property type="entry name" value="Nucleotidylyl transferase"/>
    <property type="match status" value="1"/>
</dbReference>
<dbReference type="CDD" id="cd00818">
    <property type="entry name" value="IleRS_core"/>
    <property type="match status" value="1"/>
</dbReference>
<comment type="subunit">
    <text evidence="10">Monomer.</text>
</comment>
<evidence type="ECO:0000256" key="4">
    <source>
        <dbReference type="ARBA" id="ARBA00022741"/>
    </source>
</evidence>
<evidence type="ECO:0000256" key="3">
    <source>
        <dbReference type="ARBA" id="ARBA00022598"/>
    </source>
</evidence>
<dbReference type="PROSITE" id="PS00178">
    <property type="entry name" value="AA_TRNA_LIGASE_I"/>
    <property type="match status" value="1"/>
</dbReference>
<dbReference type="PRINTS" id="PR00984">
    <property type="entry name" value="TRNASYNTHILE"/>
</dbReference>
<dbReference type="InterPro" id="IPR002301">
    <property type="entry name" value="Ile-tRNA-ligase"/>
</dbReference>
<dbReference type="InterPro" id="IPR014729">
    <property type="entry name" value="Rossmann-like_a/b/a_fold"/>
</dbReference>
<dbReference type="CDD" id="cd07960">
    <property type="entry name" value="Anticodon_Ia_Ile_BEm"/>
    <property type="match status" value="1"/>
</dbReference>
<keyword evidence="10" id="KW-0479">Metal-binding</keyword>
<dbReference type="EMBL" id="DRUY01000095">
    <property type="protein sequence ID" value="HHI65457.1"/>
    <property type="molecule type" value="Genomic_DNA"/>
</dbReference>
<dbReference type="InterPro" id="IPR009008">
    <property type="entry name" value="Val/Leu/Ile-tRNA-synth_edit"/>
</dbReference>
<accession>A0A7C5KC11</accession>
<dbReference type="GO" id="GO:0004822">
    <property type="term" value="F:isoleucine-tRNA ligase activity"/>
    <property type="evidence" value="ECO:0007669"/>
    <property type="project" value="UniProtKB-UniRule"/>
</dbReference>
<dbReference type="PANTHER" id="PTHR42765">
    <property type="entry name" value="SOLEUCYL-TRNA SYNTHETASE"/>
    <property type="match status" value="1"/>
</dbReference>
<dbReference type="InterPro" id="IPR013155">
    <property type="entry name" value="M/V/L/I-tRNA-synth_anticd-bd"/>
</dbReference>
<dbReference type="AlphaFoldDB" id="A0A7C5KC11"/>
<dbReference type="Pfam" id="PF00133">
    <property type="entry name" value="tRNA-synt_1"/>
    <property type="match status" value="1"/>
</dbReference>
<evidence type="ECO:0000259" key="11">
    <source>
        <dbReference type="Pfam" id="PF00133"/>
    </source>
</evidence>
<gene>
    <name evidence="10" type="primary">ileS</name>
    <name evidence="13" type="ORF">ENL70_02775</name>
</gene>
<keyword evidence="7 10" id="KW-0030">Aminoacyl-tRNA synthetase</keyword>
<dbReference type="FunFam" id="3.40.50.620:FF:000152">
    <property type="entry name" value="Isoleucine--tRNA ligase"/>
    <property type="match status" value="1"/>
</dbReference>
<protein>
    <recommendedName>
        <fullName evidence="10">Isoleucine--tRNA ligase</fullName>
        <ecNumber evidence="10">6.1.1.5</ecNumber>
    </recommendedName>
    <alternativeName>
        <fullName evidence="10">Isoleucyl-tRNA synthetase</fullName>
        <shortName evidence="10">IleRS</shortName>
    </alternativeName>
</protein>
<evidence type="ECO:0000256" key="5">
    <source>
        <dbReference type="ARBA" id="ARBA00022840"/>
    </source>
</evidence>
<dbReference type="EC" id="6.1.1.5" evidence="10"/>
<comment type="caution">
    <text evidence="13">The sequence shown here is derived from an EMBL/GenBank/DDBJ whole genome shotgun (WGS) entry which is preliminary data.</text>
</comment>
<dbReference type="GO" id="GO:0008270">
    <property type="term" value="F:zinc ion binding"/>
    <property type="evidence" value="ECO:0007669"/>
    <property type="project" value="UniProtKB-UniRule"/>
</dbReference>
<feature type="binding site" evidence="10">
    <location>
        <position position="553"/>
    </location>
    <ligand>
        <name>L-isoleucyl-5'-AMP</name>
        <dbReference type="ChEBI" id="CHEBI:178002"/>
    </ligand>
</feature>
<dbReference type="GO" id="GO:0005524">
    <property type="term" value="F:ATP binding"/>
    <property type="evidence" value="ECO:0007669"/>
    <property type="project" value="UniProtKB-UniRule"/>
</dbReference>
<evidence type="ECO:0000313" key="13">
    <source>
        <dbReference type="EMBL" id="HHI65457.1"/>
    </source>
</evidence>
<feature type="binding site" evidence="10">
    <location>
        <position position="888"/>
    </location>
    <ligand>
        <name>Zn(2+)</name>
        <dbReference type="ChEBI" id="CHEBI:29105"/>
    </ligand>
</feature>
<feature type="binding site" evidence="10">
    <location>
        <position position="909"/>
    </location>
    <ligand>
        <name>Zn(2+)</name>
        <dbReference type="ChEBI" id="CHEBI:29105"/>
    </ligand>
</feature>
<dbReference type="SUPFAM" id="SSF47323">
    <property type="entry name" value="Anticodon-binding domain of a subclass of class I aminoacyl-tRNA synthetases"/>
    <property type="match status" value="1"/>
</dbReference>
<dbReference type="Gene3D" id="3.40.50.620">
    <property type="entry name" value="HUPs"/>
    <property type="match status" value="2"/>
</dbReference>
<evidence type="ECO:0000256" key="2">
    <source>
        <dbReference type="ARBA" id="ARBA00022490"/>
    </source>
</evidence>
<keyword evidence="4 10" id="KW-0547">Nucleotide-binding</keyword>
<dbReference type="GO" id="GO:0006428">
    <property type="term" value="P:isoleucyl-tRNA aminoacylation"/>
    <property type="evidence" value="ECO:0007669"/>
    <property type="project" value="UniProtKB-UniRule"/>
</dbReference>
<feature type="binding site" evidence="10">
    <location>
        <position position="597"/>
    </location>
    <ligand>
        <name>ATP</name>
        <dbReference type="ChEBI" id="CHEBI:30616"/>
    </ligand>
</feature>
<evidence type="ECO:0000256" key="7">
    <source>
        <dbReference type="ARBA" id="ARBA00023146"/>
    </source>
</evidence>
<keyword evidence="10" id="KW-0862">Zinc</keyword>
<comment type="similarity">
    <text evidence="1 10">Belongs to the class-I aminoacyl-tRNA synthetase family. IleS type 1 subfamily.</text>
</comment>
<dbReference type="Pfam" id="PF08264">
    <property type="entry name" value="Anticodon_1"/>
    <property type="match status" value="1"/>
</dbReference>
<dbReference type="GO" id="GO:0005829">
    <property type="term" value="C:cytosol"/>
    <property type="evidence" value="ECO:0007669"/>
    <property type="project" value="TreeGrafter"/>
</dbReference>
<dbReference type="InterPro" id="IPR001412">
    <property type="entry name" value="aa-tRNA-synth_I_CS"/>
</dbReference>
<evidence type="ECO:0000256" key="10">
    <source>
        <dbReference type="HAMAP-Rule" id="MF_02002"/>
    </source>
</evidence>